<keyword evidence="5" id="KW-0808">Transferase</keyword>
<dbReference type="InterPro" id="IPR013587">
    <property type="entry name" value="Nitrate/nitrite_sensing"/>
</dbReference>
<keyword evidence="10 13" id="KW-1133">Transmembrane helix</keyword>
<evidence type="ECO:0000256" key="3">
    <source>
        <dbReference type="ARBA" id="ARBA00012438"/>
    </source>
</evidence>
<keyword evidence="8" id="KW-0418">Kinase</keyword>
<evidence type="ECO:0000256" key="8">
    <source>
        <dbReference type="ARBA" id="ARBA00022777"/>
    </source>
</evidence>
<dbReference type="InterPro" id="IPR036890">
    <property type="entry name" value="HATPase_C_sf"/>
</dbReference>
<dbReference type="SMART" id="SM00387">
    <property type="entry name" value="HATPase_c"/>
    <property type="match status" value="1"/>
</dbReference>
<evidence type="ECO:0000256" key="6">
    <source>
        <dbReference type="ARBA" id="ARBA00022692"/>
    </source>
</evidence>
<dbReference type="Pfam" id="PF02518">
    <property type="entry name" value="HATPase_c"/>
    <property type="match status" value="1"/>
</dbReference>
<evidence type="ECO:0000256" key="1">
    <source>
        <dbReference type="ARBA" id="ARBA00000085"/>
    </source>
</evidence>
<dbReference type="Pfam" id="PF00672">
    <property type="entry name" value="HAMP"/>
    <property type="match status" value="1"/>
</dbReference>
<evidence type="ECO:0000256" key="9">
    <source>
        <dbReference type="ARBA" id="ARBA00022840"/>
    </source>
</evidence>
<keyword evidence="9" id="KW-0067">ATP-binding</keyword>
<comment type="subcellular location">
    <subcellularLocation>
        <location evidence="2">Membrane</location>
    </subcellularLocation>
</comment>
<feature type="compositionally biased region" description="Basic and acidic residues" evidence="12">
    <location>
        <begin position="850"/>
        <end position="878"/>
    </location>
</feature>
<dbReference type="SMART" id="SM00304">
    <property type="entry name" value="HAMP"/>
    <property type="match status" value="1"/>
</dbReference>
<keyword evidence="16" id="KW-1185">Reference proteome</keyword>
<evidence type="ECO:0000313" key="16">
    <source>
        <dbReference type="Proteomes" id="UP001142292"/>
    </source>
</evidence>
<feature type="compositionally biased region" description="Low complexity" evidence="12">
    <location>
        <begin position="717"/>
        <end position="726"/>
    </location>
</feature>
<dbReference type="InterPro" id="IPR005467">
    <property type="entry name" value="His_kinase_dom"/>
</dbReference>
<evidence type="ECO:0000256" key="4">
    <source>
        <dbReference type="ARBA" id="ARBA00022553"/>
    </source>
</evidence>
<name>A0ABQ5SX33_9ACTN</name>
<feature type="compositionally biased region" description="Polar residues" evidence="12">
    <location>
        <begin position="794"/>
        <end position="808"/>
    </location>
</feature>
<protein>
    <recommendedName>
        <fullName evidence="3">histidine kinase</fullName>
        <ecNumber evidence="3">2.7.13.3</ecNumber>
    </recommendedName>
</protein>
<feature type="compositionally biased region" description="Polar residues" evidence="12">
    <location>
        <begin position="734"/>
        <end position="775"/>
    </location>
</feature>
<keyword evidence="13" id="KW-0472">Membrane</keyword>
<dbReference type="InterPro" id="IPR050980">
    <property type="entry name" value="2C_sensor_his_kinase"/>
</dbReference>
<feature type="region of interest" description="Disordered" evidence="12">
    <location>
        <begin position="717"/>
        <end position="1127"/>
    </location>
</feature>
<evidence type="ECO:0000256" key="10">
    <source>
        <dbReference type="ARBA" id="ARBA00022989"/>
    </source>
</evidence>
<dbReference type="Gene3D" id="3.30.565.10">
    <property type="entry name" value="Histidine kinase-like ATPase, C-terminal domain"/>
    <property type="match status" value="1"/>
</dbReference>
<gene>
    <name evidence="15" type="ORF">GCM10017579_24320</name>
</gene>
<evidence type="ECO:0000256" key="11">
    <source>
        <dbReference type="ARBA" id="ARBA00023012"/>
    </source>
</evidence>
<dbReference type="EMBL" id="BSEL01000005">
    <property type="protein sequence ID" value="GLJ68396.1"/>
    <property type="molecule type" value="Genomic_DNA"/>
</dbReference>
<evidence type="ECO:0000256" key="7">
    <source>
        <dbReference type="ARBA" id="ARBA00022741"/>
    </source>
</evidence>
<reference evidence="15" key="1">
    <citation type="journal article" date="2014" name="Int. J. Syst. Evol. Microbiol.">
        <title>Complete genome of a new Firmicutes species belonging to the dominant human colonic microbiota ('Ruminococcus bicirculans') reveals two chromosomes and a selective capacity to utilize plant glucans.</title>
        <authorList>
            <consortium name="NISC Comparative Sequencing Program"/>
            <person name="Wegmann U."/>
            <person name="Louis P."/>
            <person name="Goesmann A."/>
            <person name="Henrissat B."/>
            <person name="Duncan S.H."/>
            <person name="Flint H.J."/>
        </authorList>
    </citation>
    <scope>NUCLEOTIDE SEQUENCE</scope>
    <source>
        <strain evidence="15">VKM Ac-1246</strain>
    </source>
</reference>
<reference evidence="15" key="2">
    <citation type="submission" date="2023-01" db="EMBL/GenBank/DDBJ databases">
        <authorList>
            <person name="Sun Q."/>
            <person name="Evtushenko L."/>
        </authorList>
    </citation>
    <scope>NUCLEOTIDE SEQUENCE</scope>
    <source>
        <strain evidence="15">VKM Ac-1246</strain>
    </source>
</reference>
<feature type="transmembrane region" description="Helical" evidence="13">
    <location>
        <begin position="20"/>
        <end position="41"/>
    </location>
</feature>
<comment type="caution">
    <text evidence="15">The sequence shown here is derived from an EMBL/GenBank/DDBJ whole genome shotgun (WGS) entry which is preliminary data.</text>
</comment>
<keyword evidence="4" id="KW-0597">Phosphoprotein</keyword>
<evidence type="ECO:0000256" key="5">
    <source>
        <dbReference type="ARBA" id="ARBA00022679"/>
    </source>
</evidence>
<dbReference type="Proteomes" id="UP001142292">
    <property type="component" value="Unassembled WGS sequence"/>
</dbReference>
<evidence type="ECO:0000256" key="13">
    <source>
        <dbReference type="SAM" id="Phobius"/>
    </source>
</evidence>
<keyword evidence="11" id="KW-0902">Two-component regulatory system</keyword>
<feature type="compositionally biased region" description="Low complexity" evidence="12">
    <location>
        <begin position="998"/>
        <end position="1022"/>
    </location>
</feature>
<evidence type="ECO:0000259" key="14">
    <source>
        <dbReference type="PROSITE" id="PS50109"/>
    </source>
</evidence>
<dbReference type="EC" id="2.7.13.3" evidence="3"/>
<dbReference type="Gene3D" id="6.10.340.10">
    <property type="match status" value="1"/>
</dbReference>
<evidence type="ECO:0000256" key="12">
    <source>
        <dbReference type="SAM" id="MobiDB-lite"/>
    </source>
</evidence>
<sequence>MAEPYASTTHRTERKPWQGIRARLIFVLLIPTIAAMVFGGLSISRALSAQAEARQAETVAQALPDTYNLAINILFERDGALGGVPDIVMRPLQQKTDESIEAWSAKAKEIDAGEDKDLENSIVEIQQALNGIDDLRSQIQQKDTQVEAQLAYTTVMNNLFGISAQMPTLENDEVFSKISAIGNVRPASEAMGTERVIMMKALSAKAIAQKNGKSTEDILKDEEFAELARAEAKWRLSTADYYVKTSDEIRQMLDELTNETTEQGSIGAPAHRVVNQVISSGSIERVKMTPDEYTEVSTQYIRGLQKMIVATAQEISDDVEQIKQDATRDAIIIGILVLGVLIFALAVGLVAARSILSPLSQLRRLAYNLANHDLPERVAYMNQAEGPVDTHVEPLDIARRDEIGDVADAFDAVHVEAIRLAGEQAELRTNVDKMFMNLSRRSQSLVERQLQLIDQLEANEQDPDDLANLFRLDHLATRMRRNDESLLVLAGGEIGHAARGPVPVLDVLRAAASEIEQFARVDIDSEENAEFEGAIAGDLVHLLAELIENATNFSPPDTAVTIRTFRAGPAAPLLVEIEDLGIGMTPEELDAANMKLRRATGLDADVARMMGLVVVARLAARHGLYIELVPNRPRGVVARVEMPVTTIVGAHAEAPAEQQQGFDAYAFQGGYGQQTGGYPTTGELPYEMQYGMPAYDAQPYAGGNPYDVPVGALPAPEAPAASAAAPPALPSRTPGASNHPNLANNGTGTFQQQGANGQSGQHNGFGQTGPHTGQQPAYGAVPPMPGDPGFEGPTSRTGSFPAQPQQFSGGQPQYGGDPFGGGQQPAQPPQQPAQSSGPQQNFLSNMLPVRKAEDLAARFPDGRFDPNTESGDLPRRDPGAQGGSPFGTDTGAFRTFERPNERTTPRTPPPGFGPDDDPFGPAGDAIAPGPMGPMAPEPTDSPNPLDSTTEVPILDDEGSSIFDDLQSEWFTRRRPLGARRAMEAKGDPLSDPLAAPNARAGKAPKPDAAPAPSGAEQQAEEQPAQDDEPTTPVSWSSPGDEGWRRAQELEQLQEQEPATVTQGGLPVRVPGQNLIPGAAPAVTPPTSGPRNMDARRTRGMSSFQKGVSRARNNPAEAESNPEGEEQQ</sequence>
<feature type="compositionally biased region" description="Low complexity" evidence="12">
    <location>
        <begin position="919"/>
        <end position="929"/>
    </location>
</feature>
<evidence type="ECO:0000256" key="2">
    <source>
        <dbReference type="ARBA" id="ARBA00004370"/>
    </source>
</evidence>
<dbReference type="Pfam" id="PF08376">
    <property type="entry name" value="NIT"/>
    <property type="match status" value="1"/>
</dbReference>
<dbReference type="InterPro" id="IPR003594">
    <property type="entry name" value="HATPase_dom"/>
</dbReference>
<feature type="compositionally biased region" description="Basic and acidic residues" evidence="12">
    <location>
        <begin position="895"/>
        <end position="904"/>
    </location>
</feature>
<dbReference type="PROSITE" id="PS50109">
    <property type="entry name" value="HIS_KIN"/>
    <property type="match status" value="1"/>
</dbReference>
<accession>A0ABQ5SX33</accession>
<proteinExistence type="predicted"/>
<feature type="domain" description="Histidine kinase" evidence="14">
    <location>
        <begin position="539"/>
        <end position="646"/>
    </location>
</feature>
<dbReference type="PANTHER" id="PTHR44936:SF9">
    <property type="entry name" value="SENSOR PROTEIN CREC"/>
    <property type="match status" value="1"/>
</dbReference>
<dbReference type="InterPro" id="IPR003660">
    <property type="entry name" value="HAMP_dom"/>
</dbReference>
<dbReference type="PANTHER" id="PTHR44936">
    <property type="entry name" value="SENSOR PROTEIN CREC"/>
    <property type="match status" value="1"/>
</dbReference>
<feature type="transmembrane region" description="Helical" evidence="13">
    <location>
        <begin position="330"/>
        <end position="352"/>
    </location>
</feature>
<keyword evidence="7" id="KW-0547">Nucleotide-binding</keyword>
<feature type="compositionally biased region" description="Pro residues" evidence="12">
    <location>
        <begin position="930"/>
        <end position="941"/>
    </location>
</feature>
<comment type="catalytic activity">
    <reaction evidence="1">
        <text>ATP + protein L-histidine = ADP + protein N-phospho-L-histidine.</text>
        <dbReference type="EC" id="2.7.13.3"/>
    </reaction>
</comment>
<dbReference type="SUPFAM" id="SSF55874">
    <property type="entry name" value="ATPase domain of HSP90 chaperone/DNA topoisomerase II/histidine kinase"/>
    <property type="match status" value="1"/>
</dbReference>
<organism evidence="15 16">
    <name type="scientific">Nocardioides luteus</name>
    <dbReference type="NCBI Taxonomy" id="1844"/>
    <lineage>
        <taxon>Bacteria</taxon>
        <taxon>Bacillati</taxon>
        <taxon>Actinomycetota</taxon>
        <taxon>Actinomycetes</taxon>
        <taxon>Propionibacteriales</taxon>
        <taxon>Nocardioidaceae</taxon>
        <taxon>Nocardioides</taxon>
    </lineage>
</organism>
<evidence type="ECO:0000313" key="15">
    <source>
        <dbReference type="EMBL" id="GLJ68396.1"/>
    </source>
</evidence>
<keyword evidence="6 13" id="KW-0812">Transmembrane</keyword>